<dbReference type="RefSeq" id="XP_024340385.1">
    <property type="nucleotide sequence ID" value="XM_024480664.1"/>
</dbReference>
<dbReference type="Proteomes" id="UP000194127">
    <property type="component" value="Unassembled WGS sequence"/>
</dbReference>
<feature type="region of interest" description="Disordered" evidence="1">
    <location>
        <begin position="75"/>
        <end position="101"/>
    </location>
</feature>
<keyword evidence="3" id="KW-1185">Reference proteome</keyword>
<organism evidence="2 3">
    <name type="scientific">Postia placenta MAD-698-R-SB12</name>
    <dbReference type="NCBI Taxonomy" id="670580"/>
    <lineage>
        <taxon>Eukaryota</taxon>
        <taxon>Fungi</taxon>
        <taxon>Dikarya</taxon>
        <taxon>Basidiomycota</taxon>
        <taxon>Agaricomycotina</taxon>
        <taxon>Agaricomycetes</taxon>
        <taxon>Polyporales</taxon>
        <taxon>Adustoporiaceae</taxon>
        <taxon>Rhodonia</taxon>
    </lineage>
</organism>
<reference evidence="2 3" key="1">
    <citation type="submission" date="2017-04" db="EMBL/GenBank/DDBJ databases">
        <title>Genome Sequence of the Model Brown-Rot Fungus Postia placenta SB12.</title>
        <authorList>
            <consortium name="DOE Joint Genome Institute"/>
            <person name="Gaskell J."/>
            <person name="Kersten P."/>
            <person name="Larrondo L.F."/>
            <person name="Canessa P."/>
            <person name="Martinez D."/>
            <person name="Hibbett D."/>
            <person name="Schmoll M."/>
            <person name="Kubicek C.P."/>
            <person name="Martinez A.T."/>
            <person name="Yadav J."/>
            <person name="Master E."/>
            <person name="Magnuson J.K."/>
            <person name="James T."/>
            <person name="Yaver D."/>
            <person name="Berka R."/>
            <person name="Labutti K."/>
            <person name="Lipzen A."/>
            <person name="Aerts A."/>
            <person name="Barry K."/>
            <person name="Henrissat B."/>
            <person name="Blanchette R."/>
            <person name="Grigoriev I."/>
            <person name="Cullen D."/>
        </authorList>
    </citation>
    <scope>NUCLEOTIDE SEQUENCE [LARGE SCALE GENOMIC DNA]</scope>
    <source>
        <strain evidence="2 3">MAD-698-R-SB12</strain>
    </source>
</reference>
<gene>
    <name evidence="2" type="ORF">POSPLADRAFT_1055636</name>
</gene>
<sequence>MLHRQKGSSTPKAIIVTLIMLQRPSGTDTEALMPLSSITAASAFPPNLEHRSLYAEQLAARRMVPSPVLLAVRLPPSASETGGSPPPQTAPVSGGAPTSPSPDAFCVVSSRLLGSSSQQPHQSPGRLVATKLTLQATHIFLGPPTAPPFAAISVQLIVPGGSPPEH</sequence>
<protein>
    <submittedName>
        <fullName evidence="2">Uncharacterized protein</fullName>
    </submittedName>
</protein>
<dbReference type="GeneID" id="36325614"/>
<accession>A0A1X6N4N6</accession>
<evidence type="ECO:0000313" key="2">
    <source>
        <dbReference type="EMBL" id="OSX63591.1"/>
    </source>
</evidence>
<dbReference type="AlphaFoldDB" id="A0A1X6N4N6"/>
<evidence type="ECO:0000256" key="1">
    <source>
        <dbReference type="SAM" id="MobiDB-lite"/>
    </source>
</evidence>
<dbReference type="EMBL" id="KZ110595">
    <property type="protein sequence ID" value="OSX63591.1"/>
    <property type="molecule type" value="Genomic_DNA"/>
</dbReference>
<evidence type="ECO:0000313" key="3">
    <source>
        <dbReference type="Proteomes" id="UP000194127"/>
    </source>
</evidence>
<name>A0A1X6N4N6_9APHY</name>
<proteinExistence type="predicted"/>